<reference evidence="2 3" key="1">
    <citation type="submission" date="2020-03" db="EMBL/GenBank/DDBJ databases">
        <title>Whole genome shotgun sequence of Phytohabitans flavus NBRC 107702.</title>
        <authorList>
            <person name="Komaki H."/>
            <person name="Tamura T."/>
        </authorList>
    </citation>
    <scope>NUCLEOTIDE SEQUENCE [LARGE SCALE GENOMIC DNA]</scope>
    <source>
        <strain evidence="2 3">NBRC 107702</strain>
    </source>
</reference>
<proteinExistence type="predicted"/>
<name>A0A6F8XYZ9_9ACTN</name>
<keyword evidence="1" id="KW-0812">Transmembrane</keyword>
<protein>
    <recommendedName>
        <fullName evidence="4">DUF3040 domain-containing protein</fullName>
    </recommendedName>
</protein>
<keyword evidence="1" id="KW-0472">Membrane</keyword>
<evidence type="ECO:0000313" key="2">
    <source>
        <dbReference type="EMBL" id="BCB79019.1"/>
    </source>
</evidence>
<evidence type="ECO:0008006" key="4">
    <source>
        <dbReference type="Google" id="ProtNLM"/>
    </source>
</evidence>
<accession>A0A6F8XYZ9</accession>
<dbReference type="RefSeq" id="WP_173038833.1">
    <property type="nucleotide sequence ID" value="NZ_AP022870.1"/>
</dbReference>
<keyword evidence="3" id="KW-1185">Reference proteome</keyword>
<sequence length="87" mass="9720">MLSSDERRRLDEMAQHLRTTDPDFVARMGDGAETRRGRKRLRIMIAACALLWATVPILAFIGGWVAAMVSAVVLAFAGILLLKARHW</sequence>
<reference evidence="2 3" key="2">
    <citation type="submission" date="2020-03" db="EMBL/GenBank/DDBJ databases">
        <authorList>
            <person name="Ichikawa N."/>
            <person name="Kimura A."/>
            <person name="Kitahashi Y."/>
            <person name="Uohara A."/>
        </authorList>
    </citation>
    <scope>NUCLEOTIDE SEQUENCE [LARGE SCALE GENOMIC DNA]</scope>
    <source>
        <strain evidence="2 3">NBRC 107702</strain>
    </source>
</reference>
<gene>
    <name evidence="2" type="ORF">Pflav_054290</name>
</gene>
<dbReference type="EMBL" id="AP022870">
    <property type="protein sequence ID" value="BCB79019.1"/>
    <property type="molecule type" value="Genomic_DNA"/>
</dbReference>
<keyword evidence="1" id="KW-1133">Transmembrane helix</keyword>
<dbReference type="AlphaFoldDB" id="A0A6F8XYZ9"/>
<dbReference type="KEGG" id="pfla:Pflav_054290"/>
<dbReference type="InterPro" id="IPR021401">
    <property type="entry name" value="DUF3040"/>
</dbReference>
<feature type="transmembrane region" description="Helical" evidence="1">
    <location>
        <begin position="41"/>
        <end position="58"/>
    </location>
</feature>
<feature type="transmembrane region" description="Helical" evidence="1">
    <location>
        <begin position="64"/>
        <end position="82"/>
    </location>
</feature>
<evidence type="ECO:0000256" key="1">
    <source>
        <dbReference type="SAM" id="Phobius"/>
    </source>
</evidence>
<dbReference type="Proteomes" id="UP000502508">
    <property type="component" value="Chromosome"/>
</dbReference>
<dbReference type="Pfam" id="PF11239">
    <property type="entry name" value="DUF3040"/>
    <property type="match status" value="1"/>
</dbReference>
<evidence type="ECO:0000313" key="3">
    <source>
        <dbReference type="Proteomes" id="UP000502508"/>
    </source>
</evidence>
<organism evidence="2 3">
    <name type="scientific">Phytohabitans flavus</name>
    <dbReference type="NCBI Taxonomy" id="1076124"/>
    <lineage>
        <taxon>Bacteria</taxon>
        <taxon>Bacillati</taxon>
        <taxon>Actinomycetota</taxon>
        <taxon>Actinomycetes</taxon>
        <taxon>Micromonosporales</taxon>
        <taxon>Micromonosporaceae</taxon>
    </lineage>
</organism>